<reference evidence="10 11" key="1">
    <citation type="submission" date="2019-04" db="EMBL/GenBank/DDBJ databases">
        <title>Chromosome genome assembly for Takifugu flavidus.</title>
        <authorList>
            <person name="Xiao S."/>
        </authorList>
    </citation>
    <scope>NUCLEOTIDE SEQUENCE [LARGE SCALE GENOMIC DNA]</scope>
    <source>
        <strain evidence="10">HTHZ2018</strain>
        <tissue evidence="10">Muscle</tissue>
    </source>
</reference>
<evidence type="ECO:0000256" key="5">
    <source>
        <dbReference type="ARBA" id="ARBA00023136"/>
    </source>
</evidence>
<gene>
    <name evidence="10" type="ORF">D4764_02G0007800</name>
</gene>
<protein>
    <submittedName>
        <fullName evidence="10">CD151 antigen GP27</fullName>
    </submittedName>
</protein>
<dbReference type="InterPro" id="IPR018499">
    <property type="entry name" value="Tetraspanin/Peripherin"/>
</dbReference>
<keyword evidence="7" id="KW-0325">Glycoprotein</keyword>
<feature type="transmembrane region" description="Helical" evidence="9">
    <location>
        <begin position="21"/>
        <end position="43"/>
    </location>
</feature>
<dbReference type="EMBL" id="RHFK02000012">
    <property type="protein sequence ID" value="TWW67739.1"/>
    <property type="molecule type" value="Genomic_DNA"/>
</dbReference>
<keyword evidence="3 9" id="KW-0812">Transmembrane</keyword>
<dbReference type="PANTHER" id="PTHR19282">
    <property type="entry name" value="TETRASPANIN"/>
    <property type="match status" value="1"/>
</dbReference>
<comment type="subcellular location">
    <subcellularLocation>
        <location evidence="1">Cell membrane</location>
        <topology evidence="1">Multi-pass membrane protein</topology>
    </subcellularLocation>
</comment>
<keyword evidence="4 9" id="KW-1133">Transmembrane helix</keyword>
<keyword evidence="8" id="KW-0449">Lipoprotein</keyword>
<dbReference type="PRINTS" id="PR00259">
    <property type="entry name" value="TMFOUR"/>
</dbReference>
<name>A0A5C6NM39_9TELE</name>
<evidence type="ECO:0000256" key="2">
    <source>
        <dbReference type="ARBA" id="ARBA00022475"/>
    </source>
</evidence>
<evidence type="ECO:0000256" key="7">
    <source>
        <dbReference type="ARBA" id="ARBA00023180"/>
    </source>
</evidence>
<evidence type="ECO:0000313" key="10">
    <source>
        <dbReference type="EMBL" id="TWW67739.1"/>
    </source>
</evidence>
<evidence type="ECO:0000256" key="9">
    <source>
        <dbReference type="SAM" id="Phobius"/>
    </source>
</evidence>
<keyword evidence="11" id="KW-1185">Reference proteome</keyword>
<proteinExistence type="predicted"/>
<keyword evidence="5 9" id="KW-0472">Membrane</keyword>
<dbReference type="Proteomes" id="UP000324091">
    <property type="component" value="Chromosome 2"/>
</dbReference>
<evidence type="ECO:0000256" key="1">
    <source>
        <dbReference type="ARBA" id="ARBA00004651"/>
    </source>
</evidence>
<evidence type="ECO:0000256" key="6">
    <source>
        <dbReference type="ARBA" id="ARBA00023139"/>
    </source>
</evidence>
<evidence type="ECO:0000313" key="11">
    <source>
        <dbReference type="Proteomes" id="UP000324091"/>
    </source>
</evidence>
<comment type="caution">
    <text evidence="10">The sequence shown here is derived from an EMBL/GenBank/DDBJ whole genome shotgun (WGS) entry which is preliminary data.</text>
</comment>
<dbReference type="Pfam" id="PF00335">
    <property type="entry name" value="Tetraspanin"/>
    <property type="match status" value="1"/>
</dbReference>
<feature type="transmembrane region" description="Helical" evidence="9">
    <location>
        <begin position="55"/>
        <end position="83"/>
    </location>
</feature>
<evidence type="ECO:0000256" key="8">
    <source>
        <dbReference type="ARBA" id="ARBA00023288"/>
    </source>
</evidence>
<dbReference type="GO" id="GO:0005886">
    <property type="term" value="C:plasma membrane"/>
    <property type="evidence" value="ECO:0007669"/>
    <property type="project" value="UniProtKB-SubCell"/>
</dbReference>
<dbReference type="PANTHER" id="PTHR19282:SF487">
    <property type="entry name" value="CD151 ANTIGEN"/>
    <property type="match status" value="1"/>
</dbReference>
<organism evidence="10 11">
    <name type="scientific">Takifugu flavidus</name>
    <name type="common">sansaifugu</name>
    <dbReference type="NCBI Taxonomy" id="433684"/>
    <lineage>
        <taxon>Eukaryota</taxon>
        <taxon>Metazoa</taxon>
        <taxon>Chordata</taxon>
        <taxon>Craniata</taxon>
        <taxon>Vertebrata</taxon>
        <taxon>Euteleostomi</taxon>
        <taxon>Actinopterygii</taxon>
        <taxon>Neopterygii</taxon>
        <taxon>Teleostei</taxon>
        <taxon>Neoteleostei</taxon>
        <taxon>Acanthomorphata</taxon>
        <taxon>Eupercaria</taxon>
        <taxon>Tetraodontiformes</taxon>
        <taxon>Tetradontoidea</taxon>
        <taxon>Tetraodontidae</taxon>
        <taxon>Takifugu</taxon>
    </lineage>
</organism>
<evidence type="ECO:0000256" key="4">
    <source>
        <dbReference type="ARBA" id="ARBA00022989"/>
    </source>
</evidence>
<accession>A0A5C6NM39</accession>
<sequence>MGAYKEPKETCGTICLKYLLFAFNFMFWLAGGVVMAVGVWTLIEKTDYISLLPSMTYAASAYILVLAGVIVMVTGVLGCCATFKEHKRLLRVNGPQPASVQQTASVVSKWKEEVRELSQETWAAMFQKQKLGRLVQEKDKPSPFQ</sequence>
<keyword evidence="6" id="KW-0564">Palmitate</keyword>
<dbReference type="GO" id="GO:0016477">
    <property type="term" value="P:cell migration"/>
    <property type="evidence" value="ECO:0007669"/>
    <property type="project" value="TreeGrafter"/>
</dbReference>
<keyword evidence="2" id="KW-1003">Cell membrane</keyword>
<dbReference type="AlphaFoldDB" id="A0A5C6NM39"/>
<evidence type="ECO:0000256" key="3">
    <source>
        <dbReference type="ARBA" id="ARBA00022692"/>
    </source>
</evidence>